<dbReference type="Pfam" id="PF01423">
    <property type="entry name" value="LSM"/>
    <property type="match status" value="1"/>
</dbReference>
<dbReference type="GO" id="GO:0005687">
    <property type="term" value="C:U4 snRNP"/>
    <property type="evidence" value="ECO:0007669"/>
    <property type="project" value="UniProtKB-UniRule"/>
</dbReference>
<dbReference type="GO" id="GO:0005686">
    <property type="term" value="C:U2 snRNP"/>
    <property type="evidence" value="ECO:0007669"/>
    <property type="project" value="UniProtKB-UniRule"/>
</dbReference>
<evidence type="ECO:0000256" key="2">
    <source>
        <dbReference type="ARBA" id="ARBA00004514"/>
    </source>
</evidence>
<dbReference type="PROSITE" id="PS52002">
    <property type="entry name" value="SM"/>
    <property type="match status" value="1"/>
</dbReference>
<evidence type="ECO:0000256" key="4">
    <source>
        <dbReference type="ARBA" id="ARBA00022490"/>
    </source>
</evidence>
<dbReference type="CDD" id="cd01718">
    <property type="entry name" value="Sm_E"/>
    <property type="match status" value="1"/>
</dbReference>
<evidence type="ECO:0000256" key="9">
    <source>
        <dbReference type="ARBA" id="ARBA00023242"/>
    </source>
</evidence>
<dbReference type="GO" id="GO:0003723">
    <property type="term" value="F:RNA binding"/>
    <property type="evidence" value="ECO:0007669"/>
    <property type="project" value="UniProtKB-KW"/>
</dbReference>
<evidence type="ECO:0000256" key="6">
    <source>
        <dbReference type="ARBA" id="ARBA00022728"/>
    </source>
</evidence>
<protein>
    <recommendedName>
        <fullName evidence="12">Small nuclear ribonucleoprotein E</fullName>
        <shortName evidence="12">snRNP-E</shortName>
    </recommendedName>
    <alternativeName>
        <fullName evidence="12">Sm protein E</fullName>
    </alternativeName>
</protein>
<dbReference type="AlphaFoldDB" id="A0A7S3CK19"/>
<dbReference type="Gene3D" id="2.30.30.100">
    <property type="match status" value="1"/>
</dbReference>
<accession>A0A7S3CK19</accession>
<dbReference type="PANTHER" id="PTHR11193">
    <property type="entry name" value="SMALL NUCLEAR RIBONUCLEOPROTEIN E"/>
    <property type="match status" value="1"/>
</dbReference>
<dbReference type="GO" id="GO:0005681">
    <property type="term" value="C:spliceosomal complex"/>
    <property type="evidence" value="ECO:0007669"/>
    <property type="project" value="UniProtKB-KW"/>
</dbReference>
<proteinExistence type="inferred from homology"/>
<evidence type="ECO:0000256" key="10">
    <source>
        <dbReference type="ARBA" id="ARBA00023274"/>
    </source>
</evidence>
<evidence type="ECO:0000259" key="13">
    <source>
        <dbReference type="PROSITE" id="PS52002"/>
    </source>
</evidence>
<keyword evidence="4" id="KW-0963">Cytoplasm</keyword>
<evidence type="ECO:0000256" key="3">
    <source>
        <dbReference type="ARBA" id="ARBA00006850"/>
    </source>
</evidence>
<comment type="similarity">
    <text evidence="3 12">Belongs to the snRNP Sm proteins family.</text>
</comment>
<evidence type="ECO:0000256" key="12">
    <source>
        <dbReference type="RuleBase" id="RU365053"/>
    </source>
</evidence>
<keyword evidence="7 12" id="KW-0694">RNA-binding</keyword>
<dbReference type="InterPro" id="IPR047575">
    <property type="entry name" value="Sm"/>
</dbReference>
<evidence type="ECO:0000256" key="11">
    <source>
        <dbReference type="ARBA" id="ARBA00058057"/>
    </source>
</evidence>
<gene>
    <name evidence="14" type="ORF">SRAS04492_LOCUS2261</name>
</gene>
<dbReference type="InterPro" id="IPR001163">
    <property type="entry name" value="Sm_dom_euk/arc"/>
</dbReference>
<keyword evidence="6 12" id="KW-0747">Spliceosome</keyword>
<dbReference type="GO" id="GO:0046540">
    <property type="term" value="C:U4/U6 x U5 tri-snRNP complex"/>
    <property type="evidence" value="ECO:0007669"/>
    <property type="project" value="UniProtKB-UniRule"/>
</dbReference>
<evidence type="ECO:0000313" key="14">
    <source>
        <dbReference type="EMBL" id="CAE0230467.1"/>
    </source>
</evidence>
<keyword evidence="10 12" id="KW-0687">Ribonucleoprotein</keyword>
<dbReference type="InterPro" id="IPR027078">
    <property type="entry name" value="snRNP-E"/>
</dbReference>
<dbReference type="EMBL" id="HBIA01004298">
    <property type="protein sequence ID" value="CAE0230467.1"/>
    <property type="molecule type" value="Transcribed_RNA"/>
</dbReference>
<keyword evidence="8 12" id="KW-0508">mRNA splicing</keyword>
<keyword evidence="9 12" id="KW-0539">Nucleus</keyword>
<sequence>MEKNQPHKLQKLMIRPIFMIYKYFQTKSRVCIWMYDNTEMKIEGRIIGFDEYMNCVLDDAEEIVEKKNNKTEAPVRQYIGKIMLKGDNITLIQQCA</sequence>
<dbReference type="GO" id="GO:0005685">
    <property type="term" value="C:U1 snRNP"/>
    <property type="evidence" value="ECO:0007669"/>
    <property type="project" value="UniProtKB-UniRule"/>
</dbReference>
<dbReference type="SUPFAM" id="SSF50182">
    <property type="entry name" value="Sm-like ribonucleoproteins"/>
    <property type="match status" value="1"/>
</dbReference>
<evidence type="ECO:0000256" key="7">
    <source>
        <dbReference type="ARBA" id="ARBA00022884"/>
    </source>
</evidence>
<evidence type="ECO:0000256" key="5">
    <source>
        <dbReference type="ARBA" id="ARBA00022664"/>
    </source>
</evidence>
<dbReference type="SMART" id="SM00651">
    <property type="entry name" value="Sm"/>
    <property type="match status" value="1"/>
</dbReference>
<comment type="function">
    <text evidence="11 12">Plays a role in pre-mRNA splicing as a core component of the spliceosomal U1, U2, U4 and U5 small nuclear ribonucleoproteins (snRNPs), the building blocks of the spliceosome.</text>
</comment>
<reference evidence="14" key="1">
    <citation type="submission" date="2021-01" db="EMBL/GenBank/DDBJ databases">
        <authorList>
            <person name="Corre E."/>
            <person name="Pelletier E."/>
            <person name="Niang G."/>
            <person name="Scheremetjew M."/>
            <person name="Finn R."/>
            <person name="Kale V."/>
            <person name="Holt S."/>
            <person name="Cochrane G."/>
            <person name="Meng A."/>
            <person name="Brown T."/>
            <person name="Cohen L."/>
        </authorList>
    </citation>
    <scope>NUCLEOTIDE SEQUENCE</scope>
    <source>
        <strain evidence="14">Ras09</strain>
    </source>
</reference>
<dbReference type="GO" id="GO:0005682">
    <property type="term" value="C:U5 snRNP"/>
    <property type="evidence" value="ECO:0007669"/>
    <property type="project" value="UniProtKB-UniRule"/>
</dbReference>
<dbReference type="GO" id="GO:0005829">
    <property type="term" value="C:cytosol"/>
    <property type="evidence" value="ECO:0007669"/>
    <property type="project" value="UniProtKB-SubCell"/>
</dbReference>
<dbReference type="InterPro" id="IPR010920">
    <property type="entry name" value="LSM_dom_sf"/>
</dbReference>
<dbReference type="GO" id="GO:0000387">
    <property type="term" value="P:spliceosomal snRNP assembly"/>
    <property type="evidence" value="ECO:0007669"/>
    <property type="project" value="UniProtKB-UniRule"/>
</dbReference>
<comment type="subcellular location">
    <subcellularLocation>
        <location evidence="2">Cytoplasm</location>
        <location evidence="2">Cytosol</location>
    </subcellularLocation>
    <subcellularLocation>
        <location evidence="1 12">Nucleus</location>
    </subcellularLocation>
</comment>
<evidence type="ECO:0000256" key="1">
    <source>
        <dbReference type="ARBA" id="ARBA00004123"/>
    </source>
</evidence>
<name>A0A7S3CK19_9SPIT</name>
<feature type="domain" description="Sm" evidence="13">
    <location>
        <begin position="17"/>
        <end position="96"/>
    </location>
</feature>
<keyword evidence="5 12" id="KW-0507">mRNA processing</keyword>
<evidence type="ECO:0000256" key="8">
    <source>
        <dbReference type="ARBA" id="ARBA00023187"/>
    </source>
</evidence>
<dbReference type="FunFam" id="2.30.30.100:FF:000013">
    <property type="entry name" value="Small nuclear ribonucleoprotein E"/>
    <property type="match status" value="1"/>
</dbReference>
<organism evidence="14">
    <name type="scientific">Strombidium rassoulzadegani</name>
    <dbReference type="NCBI Taxonomy" id="1082188"/>
    <lineage>
        <taxon>Eukaryota</taxon>
        <taxon>Sar</taxon>
        <taxon>Alveolata</taxon>
        <taxon>Ciliophora</taxon>
        <taxon>Intramacronucleata</taxon>
        <taxon>Spirotrichea</taxon>
        <taxon>Oligotrichia</taxon>
        <taxon>Strombidiidae</taxon>
        <taxon>Strombidium</taxon>
    </lineage>
</organism>